<feature type="region of interest" description="Disordered" evidence="5">
    <location>
        <begin position="37"/>
        <end position="56"/>
    </location>
</feature>
<evidence type="ECO:0000256" key="2">
    <source>
        <dbReference type="ARBA" id="ARBA00007815"/>
    </source>
</evidence>
<feature type="domain" description="OB" evidence="6">
    <location>
        <begin position="91"/>
        <end position="167"/>
    </location>
</feature>
<reference evidence="8 9" key="1">
    <citation type="submission" date="2021-02" db="EMBL/GenBank/DDBJ databases">
        <title>Variation within the Batrachochytrium salamandrivorans European outbreak.</title>
        <authorList>
            <person name="Kelly M."/>
            <person name="Pasmans F."/>
            <person name="Shea T.P."/>
            <person name="Munoz J.F."/>
            <person name="Carranza S."/>
            <person name="Cuomo C.A."/>
            <person name="Martel A."/>
        </authorList>
    </citation>
    <scope>NUCLEOTIDE SEQUENCE [LARGE SCALE GENOMIC DNA]</scope>
    <source>
        <strain evidence="8 9">AMFP18/2</strain>
    </source>
</reference>
<gene>
    <name evidence="8" type="ORF">BASA50_008511</name>
</gene>
<evidence type="ECO:0000256" key="4">
    <source>
        <dbReference type="ARBA" id="ARBA00023242"/>
    </source>
</evidence>
<evidence type="ECO:0008006" key="10">
    <source>
        <dbReference type="Google" id="ProtNLM"/>
    </source>
</evidence>
<evidence type="ECO:0000313" key="8">
    <source>
        <dbReference type="EMBL" id="KAH6591802.1"/>
    </source>
</evidence>
<dbReference type="InterPro" id="IPR014892">
    <property type="entry name" value="RPA_C"/>
</dbReference>
<dbReference type="SUPFAM" id="SSF46785">
    <property type="entry name" value="Winged helix' DNA-binding domain"/>
    <property type="match status" value="1"/>
</dbReference>
<dbReference type="CDD" id="cd04478">
    <property type="entry name" value="RPA2_DBD_D"/>
    <property type="match status" value="1"/>
</dbReference>
<dbReference type="Proteomes" id="UP001648503">
    <property type="component" value="Unassembled WGS sequence"/>
</dbReference>
<dbReference type="InterPro" id="IPR040260">
    <property type="entry name" value="RFA2-like"/>
</dbReference>
<organism evidence="8 9">
    <name type="scientific">Batrachochytrium salamandrivorans</name>
    <dbReference type="NCBI Taxonomy" id="1357716"/>
    <lineage>
        <taxon>Eukaryota</taxon>
        <taxon>Fungi</taxon>
        <taxon>Fungi incertae sedis</taxon>
        <taxon>Chytridiomycota</taxon>
        <taxon>Chytridiomycota incertae sedis</taxon>
        <taxon>Chytridiomycetes</taxon>
        <taxon>Rhizophydiales</taxon>
        <taxon>Rhizophydiales incertae sedis</taxon>
        <taxon>Batrachochytrium</taxon>
    </lineage>
</organism>
<protein>
    <recommendedName>
        <fullName evidence="10">Replication protein A C-terminal domain-containing protein</fullName>
    </recommendedName>
</protein>
<comment type="similarity">
    <text evidence="2">Belongs to the replication factor A protein 2 family.</text>
</comment>
<accession>A0ABQ8F563</accession>
<dbReference type="InterPro" id="IPR004365">
    <property type="entry name" value="NA-bd_OB_tRNA"/>
</dbReference>
<evidence type="ECO:0000256" key="1">
    <source>
        <dbReference type="ARBA" id="ARBA00004123"/>
    </source>
</evidence>
<evidence type="ECO:0000259" key="7">
    <source>
        <dbReference type="Pfam" id="PF08784"/>
    </source>
</evidence>
<dbReference type="Pfam" id="PF01336">
    <property type="entry name" value="tRNA_anti-codon"/>
    <property type="match status" value="1"/>
</dbReference>
<evidence type="ECO:0000256" key="3">
    <source>
        <dbReference type="ARBA" id="ARBA00023125"/>
    </source>
</evidence>
<evidence type="ECO:0000313" key="9">
    <source>
        <dbReference type="Proteomes" id="UP001648503"/>
    </source>
</evidence>
<dbReference type="InterPro" id="IPR012340">
    <property type="entry name" value="NA-bd_OB-fold"/>
</dbReference>
<sequence length="324" mass="35380">MSFGGYGGYNGNNNAGNQAGNGYHQQGVQWQLYEQHSNSNSPMADSPNNKKKGTQNQSLRPVTIKQLLAATQHQQTPESPFVIDGQELTQVTIVGRLNSVTIQSTNCTYVVDDGTGASVECKKFFDHNSSDDEPQAAAQFVEGSYVRVFGQIKAFASKKTLGVFKMRPVTSVDEITYHNTEAILAHLALTRGLAPPIAGGNMGGQYGGMMAGAGSQGMQQGHSRQYQQQQQQQYGQYGQGGMDNNNTSYGQGNDSMFTPIQNQILNFAREHQNSVEGMSVPNLIFRMRGQAAESQIRDEIQYLANEGHIYSTLDEEHYKSTGGN</sequence>
<keyword evidence="3" id="KW-0238">DNA-binding</keyword>
<dbReference type="InterPro" id="IPR036388">
    <property type="entry name" value="WH-like_DNA-bd_sf"/>
</dbReference>
<dbReference type="Pfam" id="PF08784">
    <property type="entry name" value="RPA_C"/>
    <property type="match status" value="1"/>
</dbReference>
<evidence type="ECO:0000256" key="5">
    <source>
        <dbReference type="SAM" id="MobiDB-lite"/>
    </source>
</evidence>
<dbReference type="SUPFAM" id="SSF50249">
    <property type="entry name" value="Nucleic acid-binding proteins"/>
    <property type="match status" value="1"/>
</dbReference>
<dbReference type="EMBL" id="JAFCIX010000397">
    <property type="protein sequence ID" value="KAH6591802.1"/>
    <property type="molecule type" value="Genomic_DNA"/>
</dbReference>
<feature type="compositionally biased region" description="Polar residues" evidence="5">
    <location>
        <begin position="37"/>
        <end position="47"/>
    </location>
</feature>
<keyword evidence="9" id="KW-1185">Reference proteome</keyword>
<comment type="caution">
    <text evidence="8">The sequence shown here is derived from an EMBL/GenBank/DDBJ whole genome shotgun (WGS) entry which is preliminary data.</text>
</comment>
<feature type="domain" description="Replication protein A C-terminal" evidence="7">
    <location>
        <begin position="224"/>
        <end position="316"/>
    </location>
</feature>
<dbReference type="Gene3D" id="1.10.10.10">
    <property type="entry name" value="Winged helix-like DNA-binding domain superfamily/Winged helix DNA-binding domain"/>
    <property type="match status" value="1"/>
</dbReference>
<proteinExistence type="inferred from homology"/>
<dbReference type="InterPro" id="IPR036390">
    <property type="entry name" value="WH_DNA-bd_sf"/>
</dbReference>
<evidence type="ECO:0000259" key="6">
    <source>
        <dbReference type="Pfam" id="PF01336"/>
    </source>
</evidence>
<name>A0ABQ8F563_9FUNG</name>
<dbReference type="PANTHER" id="PTHR13989">
    <property type="entry name" value="REPLICATION PROTEIN A-RELATED"/>
    <property type="match status" value="1"/>
</dbReference>
<dbReference type="PANTHER" id="PTHR13989:SF16">
    <property type="entry name" value="REPLICATION PROTEIN A2"/>
    <property type="match status" value="1"/>
</dbReference>
<keyword evidence="4" id="KW-0539">Nucleus</keyword>
<comment type="subcellular location">
    <subcellularLocation>
        <location evidence="1">Nucleus</location>
    </subcellularLocation>
</comment>
<dbReference type="Gene3D" id="2.40.50.140">
    <property type="entry name" value="Nucleic acid-binding proteins"/>
    <property type="match status" value="1"/>
</dbReference>